<gene>
    <name evidence="3" type="ORF">PARC_a0207</name>
</gene>
<dbReference type="PANTHER" id="PTHR16509:SF8">
    <property type="entry name" value="MANGANESE-DEPENDENT ADP-RIBOSE_CDP-ALCOHOL DIPHOSPHATASE"/>
    <property type="match status" value="1"/>
</dbReference>
<feature type="signal peptide" evidence="1">
    <location>
        <begin position="1"/>
        <end position="23"/>
    </location>
</feature>
<reference evidence="3 4" key="1">
    <citation type="journal article" date="2012" name="J. Bacteriol.">
        <title>Genome sequences of type strains of seven species of the marine bacterium Pseudoalteromonas.</title>
        <authorList>
            <person name="Xie B.B."/>
            <person name="Shu Y.L."/>
            <person name="Qin Q.L."/>
            <person name="Rong J.C."/>
            <person name="Zhang X.Y."/>
            <person name="Chen X.L."/>
            <person name="Shi M."/>
            <person name="He H.L."/>
            <person name="Zhou B.C."/>
            <person name="Zhang Y.Z."/>
        </authorList>
    </citation>
    <scope>NUCLEOTIDE SEQUENCE [LARGE SCALE GENOMIC DNA]</scope>
    <source>
        <strain evidence="3 4">A 37-1-2</strain>
    </source>
</reference>
<feature type="domain" description="Calcineurin-like phosphoesterase" evidence="2">
    <location>
        <begin position="31"/>
        <end position="243"/>
    </location>
</feature>
<evidence type="ECO:0000313" key="3">
    <source>
        <dbReference type="EMBL" id="ATC84973.1"/>
    </source>
</evidence>
<dbReference type="OrthoDB" id="9791866at2"/>
<dbReference type="InterPro" id="IPR029052">
    <property type="entry name" value="Metallo-depent_PP-like"/>
</dbReference>
<proteinExistence type="predicted"/>
<dbReference type="Proteomes" id="UP000016505">
    <property type="component" value="Chromosome I"/>
</dbReference>
<dbReference type="Pfam" id="PF00149">
    <property type="entry name" value="Metallophos"/>
    <property type="match status" value="1"/>
</dbReference>
<accession>A0A290RWU1</accession>
<evidence type="ECO:0000259" key="2">
    <source>
        <dbReference type="Pfam" id="PF00149"/>
    </source>
</evidence>
<dbReference type="PANTHER" id="PTHR16509">
    <property type="match status" value="1"/>
</dbReference>
<feature type="chain" id="PRO_5012403168" description="Calcineurin-like phosphoesterase domain-containing protein" evidence="1">
    <location>
        <begin position="24"/>
        <end position="294"/>
    </location>
</feature>
<keyword evidence="1" id="KW-0732">Signal</keyword>
<dbReference type="EMBL" id="CP011025">
    <property type="protein sequence ID" value="ATC84973.1"/>
    <property type="molecule type" value="Genomic_DNA"/>
</dbReference>
<dbReference type="RefSeq" id="WP_010554812.1">
    <property type="nucleotide sequence ID" value="NZ_CP011025.1"/>
</dbReference>
<evidence type="ECO:0000256" key="1">
    <source>
        <dbReference type="SAM" id="SignalP"/>
    </source>
</evidence>
<dbReference type="InterPro" id="IPR004843">
    <property type="entry name" value="Calcineurin-like_PHP"/>
</dbReference>
<name>A0A290RWU1_9GAMM</name>
<protein>
    <recommendedName>
        <fullName evidence="2">Calcineurin-like phosphoesterase domain-containing protein</fullName>
    </recommendedName>
</protein>
<dbReference type="GO" id="GO:0047631">
    <property type="term" value="F:ADP-ribose diphosphatase activity"/>
    <property type="evidence" value="ECO:0007669"/>
    <property type="project" value="TreeGrafter"/>
</dbReference>
<evidence type="ECO:0000313" key="4">
    <source>
        <dbReference type="Proteomes" id="UP000016505"/>
    </source>
</evidence>
<dbReference type="Gene3D" id="3.60.21.10">
    <property type="match status" value="1"/>
</dbReference>
<dbReference type="GO" id="GO:0047734">
    <property type="term" value="F:CDP-glycerol diphosphatase activity"/>
    <property type="evidence" value="ECO:0007669"/>
    <property type="project" value="TreeGrafter"/>
</dbReference>
<dbReference type="AlphaFoldDB" id="A0A290RWU1"/>
<dbReference type="SUPFAM" id="SSF56300">
    <property type="entry name" value="Metallo-dependent phosphatases"/>
    <property type="match status" value="1"/>
</dbReference>
<dbReference type="GO" id="GO:0008663">
    <property type="term" value="F:2',3'-cyclic-nucleotide 2'-phosphodiesterase activity"/>
    <property type="evidence" value="ECO:0007669"/>
    <property type="project" value="TreeGrafter"/>
</dbReference>
<dbReference type="GO" id="GO:0030145">
    <property type="term" value="F:manganese ion binding"/>
    <property type="evidence" value="ECO:0007669"/>
    <property type="project" value="TreeGrafter"/>
</dbReference>
<organism evidence="3 4">
    <name type="scientific">Pseudoalteromonas arctica A 37-1-2</name>
    <dbReference type="NCBI Taxonomy" id="1117313"/>
    <lineage>
        <taxon>Bacteria</taxon>
        <taxon>Pseudomonadati</taxon>
        <taxon>Pseudomonadota</taxon>
        <taxon>Gammaproteobacteria</taxon>
        <taxon>Alteromonadales</taxon>
        <taxon>Pseudoalteromonadaceae</taxon>
        <taxon>Pseudoalteromonas</taxon>
    </lineage>
</organism>
<dbReference type="KEGG" id="part:PARC_a0207"/>
<sequence>MQKHTVSLLINLFLLLVCCPSIAANDTFTLGIVADCQYAEQANKGTRHYTSCPQKFSTAVEQFNALPLSGVLHLGDFIDREFKSFIPLNTISSSLNPPLYHVLGNHEFSVDDKFKMRITNTLNMPARYYSFEVNGWLFIALDGNDVSTYAWPKNSKKHQQNMALFNSQYKGHEDWNGAIGIKQLKWLEEKLKVAQVKEQPVVLLSHFPIFPENNHNLWNAQEVLTLISQYSTVKAWFNGHNHVGNYAKKDGIHFVTFHAMLDTDTTAFSTLEFSPTQLKINGQGRQPSMVLPIK</sequence>